<dbReference type="EMBL" id="QYRT01000011">
    <property type="protein sequence ID" value="TIH37660.1"/>
    <property type="molecule type" value="Genomic_DNA"/>
</dbReference>
<feature type="region of interest" description="Disordered" evidence="1">
    <location>
        <begin position="1"/>
        <end position="49"/>
    </location>
</feature>
<proteinExistence type="predicted"/>
<keyword evidence="3" id="KW-1185">Reference proteome</keyword>
<protein>
    <submittedName>
        <fullName evidence="2">Uncharacterized protein</fullName>
    </submittedName>
</protein>
<dbReference type="Proteomes" id="UP000306192">
    <property type="component" value="Unassembled WGS sequence"/>
</dbReference>
<dbReference type="AlphaFoldDB" id="A0A4T2C150"/>
<organism evidence="2 3">
    <name type="scientific">Subtercola vilae</name>
    <dbReference type="NCBI Taxonomy" id="2056433"/>
    <lineage>
        <taxon>Bacteria</taxon>
        <taxon>Bacillati</taxon>
        <taxon>Actinomycetota</taxon>
        <taxon>Actinomycetes</taxon>
        <taxon>Micrococcales</taxon>
        <taxon>Microbacteriaceae</taxon>
        <taxon>Subtercola</taxon>
    </lineage>
</organism>
<sequence>MAAFWSRVLGDRSSTTERRTPSGRNRSGEWLSASAGHAPDNDEVETEHPEGERWFTAILEYPGQQRPFVLHEVQFFGSAPPEEISRLCEVDRITEFFVLIDARAWPTVARYARDFTRPASGHQ</sequence>
<evidence type="ECO:0000313" key="3">
    <source>
        <dbReference type="Proteomes" id="UP000306192"/>
    </source>
</evidence>
<accession>A0A4T2C150</accession>
<gene>
    <name evidence="2" type="ORF">D4765_07685</name>
</gene>
<reference evidence="2 3" key="1">
    <citation type="journal article" date="2019" name="Microorganisms">
        <title>Systematic Affiliation and Genome Analysis of Subtercola vilae DB165(T) with Particular Emphasis on Cold Adaptation of an Isolate from a High-Altitude Cold Volcano Lake.</title>
        <authorList>
            <person name="Villalobos A.S."/>
            <person name="Wiese J."/>
            <person name="Imhoff J.F."/>
            <person name="Dorador C."/>
            <person name="Keller A."/>
            <person name="Hentschel U."/>
        </authorList>
    </citation>
    <scope>NUCLEOTIDE SEQUENCE [LARGE SCALE GENOMIC DNA]</scope>
    <source>
        <strain evidence="2 3">DB165</strain>
    </source>
</reference>
<name>A0A4T2C150_9MICO</name>
<comment type="caution">
    <text evidence="2">The sequence shown here is derived from an EMBL/GenBank/DDBJ whole genome shotgun (WGS) entry which is preliminary data.</text>
</comment>
<evidence type="ECO:0000313" key="2">
    <source>
        <dbReference type="EMBL" id="TIH37660.1"/>
    </source>
</evidence>
<evidence type="ECO:0000256" key="1">
    <source>
        <dbReference type="SAM" id="MobiDB-lite"/>
    </source>
</evidence>